<protein>
    <submittedName>
        <fullName evidence="2 3">Uncharacterized protein</fullName>
    </submittedName>
</protein>
<name>B6TTJ1_MAIZE</name>
<reference evidence="3" key="3">
    <citation type="submission" date="2019-07" db="EMBL/GenBank/DDBJ databases">
        <authorList>
            <person name="Seetharam A."/>
            <person name="Woodhouse M."/>
            <person name="Cannon E."/>
        </authorList>
    </citation>
    <scope>NUCLEOTIDE SEQUENCE [LARGE SCALE GENOMIC DNA]</scope>
    <source>
        <strain evidence="3">cv. B73</strain>
    </source>
</reference>
<reference evidence="3" key="4">
    <citation type="submission" date="2021-05" db="UniProtKB">
        <authorList>
            <consortium name="EnsemblPlants"/>
        </authorList>
    </citation>
    <scope>IDENTIFICATION</scope>
    <source>
        <strain evidence="3">cv. B73</strain>
    </source>
</reference>
<feature type="region of interest" description="Disordered" evidence="1">
    <location>
        <begin position="84"/>
        <end position="136"/>
    </location>
</feature>
<dbReference type="EMBL" id="EU968306">
    <property type="protein sequence ID" value="ACG40424.1"/>
    <property type="molecule type" value="mRNA"/>
</dbReference>
<sequence length="136" mass="15720">MVSLFGFTSKNICHLGLLIRVQFYIKHASFTCFPVLDFRSLKPITYTFPTTTFILLSCSQRLGHCRRARSPRQLLLLTRVQDAQQTSQSSCRQGDEVRDGDNFPLHNRILQQHMDPLKRRVTMPPKSSNKQAQSLR</sequence>
<reference evidence="2" key="1">
    <citation type="journal article" date="2009" name="Plant Mol. Biol.">
        <title>Insights into corn genes derived from large-scale cDNA sequencing.</title>
        <authorList>
            <person name="Alexandrov N.N."/>
            <person name="Brover V.V."/>
            <person name="Freidin S."/>
            <person name="Troukhan M.E."/>
            <person name="Tatarinova T.V."/>
            <person name="Zhang H."/>
            <person name="Swaller T.J."/>
            <person name="Lu Y.P."/>
            <person name="Bouck J."/>
            <person name="Flavell R.B."/>
            <person name="Feldmann K.A."/>
        </authorList>
    </citation>
    <scope>NUCLEOTIDE SEQUENCE</scope>
</reference>
<dbReference type="KEGG" id="zma:100277372"/>
<dbReference type="EnsemblPlants" id="Zm00001eb415890_T001">
    <property type="protein sequence ID" value="Zm00001eb415890_P001"/>
    <property type="gene ID" value="Zm00001eb415890"/>
</dbReference>
<organism evidence="2">
    <name type="scientific">Zea mays</name>
    <name type="common">Maize</name>
    <dbReference type="NCBI Taxonomy" id="4577"/>
    <lineage>
        <taxon>Eukaryota</taxon>
        <taxon>Viridiplantae</taxon>
        <taxon>Streptophyta</taxon>
        <taxon>Embryophyta</taxon>
        <taxon>Tracheophyta</taxon>
        <taxon>Spermatophyta</taxon>
        <taxon>Magnoliopsida</taxon>
        <taxon>Liliopsida</taxon>
        <taxon>Poales</taxon>
        <taxon>Poaceae</taxon>
        <taxon>PACMAD clade</taxon>
        <taxon>Panicoideae</taxon>
        <taxon>Andropogonodae</taxon>
        <taxon>Andropogoneae</taxon>
        <taxon>Tripsacinae</taxon>
        <taxon>Zea</taxon>
    </lineage>
</organism>
<feature type="compositionally biased region" description="Polar residues" evidence="1">
    <location>
        <begin position="125"/>
        <end position="136"/>
    </location>
</feature>
<evidence type="ECO:0000256" key="1">
    <source>
        <dbReference type="SAM" id="MobiDB-lite"/>
    </source>
</evidence>
<dbReference type="GeneID" id="100277372"/>
<dbReference type="Gramene" id="Zm00001eb415890_T001">
    <property type="protein sequence ID" value="Zm00001eb415890_P001"/>
    <property type="gene ID" value="Zm00001eb415890"/>
</dbReference>
<keyword evidence="4" id="KW-1185">Reference proteome</keyword>
<evidence type="ECO:0000313" key="4">
    <source>
        <dbReference type="Proteomes" id="UP000007305"/>
    </source>
</evidence>
<evidence type="ECO:0000313" key="2">
    <source>
        <dbReference type="EMBL" id="ACG40424.1"/>
    </source>
</evidence>
<proteinExistence type="evidence at transcript level"/>
<gene>
    <name evidence="3" type="primary">LOC100277372</name>
</gene>
<dbReference type="RefSeq" id="NP_001144425.1">
    <property type="nucleotide sequence ID" value="NM_001150953.2"/>
</dbReference>
<evidence type="ECO:0000313" key="3">
    <source>
        <dbReference type="EnsemblPlants" id="Zm00001eb415890_P001"/>
    </source>
</evidence>
<dbReference type="Proteomes" id="UP000007305">
    <property type="component" value="Chromosome 10"/>
</dbReference>
<accession>B6TTJ1</accession>
<dbReference type="AlphaFoldDB" id="B6TTJ1"/>
<dbReference type="RefSeq" id="XP_035818894.1">
    <property type="nucleotide sequence ID" value="XM_035963001.1"/>
</dbReference>
<dbReference type="ExpressionAtlas" id="B6TTJ1">
    <property type="expression patterns" value="baseline and differential"/>
</dbReference>
<reference evidence="4" key="2">
    <citation type="journal article" date="2009" name="Science">
        <title>The B73 maize genome: complexity, diversity, and dynamics.</title>
        <authorList>
            <person name="Schnable P.S."/>
            <person name="Ware D."/>
            <person name="Fulton R.S."/>
            <person name="Stein J.C."/>
            <person name="Wei F."/>
            <person name="Pasternak S."/>
            <person name="Liang C."/>
            <person name="Zhang J."/>
            <person name="Fulton L."/>
            <person name="Graves T.A."/>
            <person name="Minx P."/>
            <person name="Reily A.D."/>
            <person name="Courtney L."/>
            <person name="Kruchowski S.S."/>
            <person name="Tomlinson C."/>
            <person name="Strong C."/>
            <person name="Delehaunty K."/>
            <person name="Fronick C."/>
            <person name="Courtney B."/>
            <person name="Rock S.M."/>
            <person name="Belter E."/>
            <person name="Du F."/>
            <person name="Kim K."/>
            <person name="Abbott R.M."/>
            <person name="Cotton M."/>
            <person name="Levy A."/>
            <person name="Marchetto P."/>
            <person name="Ochoa K."/>
            <person name="Jackson S.M."/>
            <person name="Gillam B."/>
            <person name="Chen W."/>
            <person name="Yan L."/>
            <person name="Higginbotham J."/>
            <person name="Cardenas M."/>
            <person name="Waligorski J."/>
            <person name="Applebaum E."/>
            <person name="Phelps L."/>
            <person name="Falcone J."/>
            <person name="Kanchi K."/>
            <person name="Thane T."/>
            <person name="Scimone A."/>
            <person name="Thane N."/>
            <person name="Henke J."/>
            <person name="Wang T."/>
            <person name="Ruppert J."/>
            <person name="Shah N."/>
            <person name="Rotter K."/>
            <person name="Hodges J."/>
            <person name="Ingenthron E."/>
            <person name="Cordes M."/>
            <person name="Kohlberg S."/>
            <person name="Sgro J."/>
            <person name="Delgado B."/>
            <person name="Mead K."/>
            <person name="Chinwalla A."/>
            <person name="Leonard S."/>
            <person name="Crouse K."/>
            <person name="Collura K."/>
            <person name="Kudrna D."/>
            <person name="Currie J."/>
            <person name="He R."/>
            <person name="Angelova A."/>
            <person name="Rajasekar S."/>
            <person name="Mueller T."/>
            <person name="Lomeli R."/>
            <person name="Scara G."/>
            <person name="Ko A."/>
            <person name="Delaney K."/>
            <person name="Wissotski M."/>
            <person name="Lopez G."/>
            <person name="Campos D."/>
            <person name="Braidotti M."/>
            <person name="Ashley E."/>
            <person name="Golser W."/>
            <person name="Kim H."/>
            <person name="Lee S."/>
            <person name="Lin J."/>
            <person name="Dujmic Z."/>
            <person name="Kim W."/>
            <person name="Talag J."/>
            <person name="Zuccolo A."/>
            <person name="Fan C."/>
            <person name="Sebastian A."/>
            <person name="Kramer M."/>
            <person name="Spiegel L."/>
            <person name="Nascimento L."/>
            <person name="Zutavern T."/>
            <person name="Miller B."/>
            <person name="Ambroise C."/>
            <person name="Muller S."/>
            <person name="Spooner W."/>
            <person name="Narechania A."/>
            <person name="Ren L."/>
            <person name="Wei S."/>
            <person name="Kumari S."/>
            <person name="Faga B."/>
            <person name="Levy M.J."/>
            <person name="McMahan L."/>
            <person name="Van Buren P."/>
            <person name="Vaughn M.W."/>
            <person name="Ying K."/>
            <person name="Yeh C.-T."/>
            <person name="Emrich S.J."/>
            <person name="Jia Y."/>
            <person name="Kalyanaraman A."/>
            <person name="Hsia A.-P."/>
            <person name="Barbazuk W.B."/>
            <person name="Baucom R.S."/>
            <person name="Brutnell T.P."/>
            <person name="Carpita N.C."/>
            <person name="Chaparro C."/>
            <person name="Chia J.-M."/>
            <person name="Deragon J.-M."/>
            <person name="Estill J.C."/>
            <person name="Fu Y."/>
            <person name="Jeddeloh J.A."/>
            <person name="Han Y."/>
            <person name="Lee H."/>
            <person name="Li P."/>
            <person name="Lisch D.R."/>
            <person name="Liu S."/>
            <person name="Liu Z."/>
            <person name="Nagel D.H."/>
            <person name="McCann M.C."/>
            <person name="SanMiguel P."/>
            <person name="Myers A.M."/>
            <person name="Nettleton D."/>
            <person name="Nguyen J."/>
            <person name="Penning B.W."/>
            <person name="Ponnala L."/>
            <person name="Schneider K.L."/>
            <person name="Schwartz D.C."/>
            <person name="Sharma A."/>
            <person name="Soderlund C."/>
            <person name="Springer N.M."/>
            <person name="Sun Q."/>
            <person name="Wang H."/>
            <person name="Waterman M."/>
            <person name="Westerman R."/>
            <person name="Wolfgruber T.K."/>
            <person name="Yang L."/>
            <person name="Yu Y."/>
            <person name="Zhang L."/>
            <person name="Zhou S."/>
            <person name="Zhu Q."/>
            <person name="Bennetzen J.L."/>
            <person name="Dawe R.K."/>
            <person name="Jiang J."/>
            <person name="Jiang N."/>
            <person name="Presting G.G."/>
            <person name="Wessler S.R."/>
            <person name="Aluru S."/>
            <person name="Martienssen R.A."/>
            <person name="Clifton S.W."/>
            <person name="McCombie W.R."/>
            <person name="Wing R.A."/>
            <person name="Wilson R.K."/>
        </authorList>
    </citation>
    <scope>NUCLEOTIDE SEQUENCE [LARGE SCALE GENOMIC DNA]</scope>
    <source>
        <strain evidence="4">cv. B73</strain>
    </source>
</reference>